<dbReference type="AlphaFoldDB" id="A0A369LZE5"/>
<protein>
    <recommendedName>
        <fullName evidence="1">GGDEF domain-containing protein</fullName>
    </recommendedName>
</protein>
<proteinExistence type="predicted"/>
<sequence length="304" mass="34141">MYNGGSVQRRREEDAIFPIQHIDPSIEGRLSPGAFFEHYRLVDTETYLVYDYRDGRFLSHDDTCYRCWNHGRPCTNCVSRIAVRENRQVVKLETLGRSIFLIVTIPFGGSDRKFALEFIKNVTDDLMVADIETDGNVTAVDLVDRINELTVRHPSTGLLRKEYAERELGKLVAQWDGTSPTTLCILDIDRFKQVNDEHGHLVGDEVLARVSQLLLESAEHGGGWASRIGGDEFMLVLPSLPKDKADTLTEALEAGIAACKFQGTEPFSVTVSHGAARLDARHGSWRDLFAEADRAMYAAKQARR</sequence>
<dbReference type="GeneID" id="78359882"/>
<evidence type="ECO:0000259" key="1">
    <source>
        <dbReference type="PROSITE" id="PS50887"/>
    </source>
</evidence>
<dbReference type="SMART" id="SM00267">
    <property type="entry name" value="GGDEF"/>
    <property type="match status" value="1"/>
</dbReference>
<dbReference type="InterPro" id="IPR029787">
    <property type="entry name" value="Nucleotide_cyclase"/>
</dbReference>
<feature type="domain" description="GGDEF" evidence="1">
    <location>
        <begin position="179"/>
        <end position="304"/>
    </location>
</feature>
<dbReference type="GO" id="GO:0052621">
    <property type="term" value="F:diguanylate cyclase activity"/>
    <property type="evidence" value="ECO:0007669"/>
    <property type="project" value="TreeGrafter"/>
</dbReference>
<evidence type="ECO:0000313" key="3">
    <source>
        <dbReference type="Proteomes" id="UP000254000"/>
    </source>
</evidence>
<name>A0A369LZE5_9ACTN</name>
<dbReference type="InterPro" id="IPR043128">
    <property type="entry name" value="Rev_trsase/Diguanyl_cyclase"/>
</dbReference>
<dbReference type="Proteomes" id="UP000254000">
    <property type="component" value="Unassembled WGS sequence"/>
</dbReference>
<reference evidence="2 3" key="1">
    <citation type="journal article" date="2018" name="Elife">
        <title>Discovery and characterization of a prevalent human gut bacterial enzyme sufficient for the inactivation of a family of plant toxins.</title>
        <authorList>
            <person name="Koppel N."/>
            <person name="Bisanz J.E."/>
            <person name="Pandelia M.E."/>
            <person name="Turnbaugh P.J."/>
            <person name="Balskus E.P."/>
        </authorList>
    </citation>
    <scope>NUCLEOTIDE SEQUENCE [LARGE SCALE GENOMIC DNA]</scope>
    <source>
        <strain evidence="2 3">3C</strain>
    </source>
</reference>
<accession>A0A369LZE5</accession>
<organism evidence="2 3">
    <name type="scientific">Gordonibacter pamelaeae</name>
    <dbReference type="NCBI Taxonomy" id="471189"/>
    <lineage>
        <taxon>Bacteria</taxon>
        <taxon>Bacillati</taxon>
        <taxon>Actinomycetota</taxon>
        <taxon>Coriobacteriia</taxon>
        <taxon>Eggerthellales</taxon>
        <taxon>Eggerthellaceae</taxon>
        <taxon>Gordonibacter</taxon>
    </lineage>
</organism>
<gene>
    <name evidence="2" type="ORF">C1877_09290</name>
</gene>
<dbReference type="PROSITE" id="PS50887">
    <property type="entry name" value="GGDEF"/>
    <property type="match status" value="1"/>
</dbReference>
<dbReference type="GO" id="GO:0043709">
    <property type="term" value="P:cell adhesion involved in single-species biofilm formation"/>
    <property type="evidence" value="ECO:0007669"/>
    <property type="project" value="TreeGrafter"/>
</dbReference>
<keyword evidence="3" id="KW-1185">Reference proteome</keyword>
<evidence type="ECO:0000313" key="2">
    <source>
        <dbReference type="EMBL" id="RDB64901.1"/>
    </source>
</evidence>
<dbReference type="Pfam" id="PF00990">
    <property type="entry name" value="GGDEF"/>
    <property type="match status" value="1"/>
</dbReference>
<dbReference type="CDD" id="cd01949">
    <property type="entry name" value="GGDEF"/>
    <property type="match status" value="1"/>
</dbReference>
<dbReference type="NCBIfam" id="TIGR00254">
    <property type="entry name" value="GGDEF"/>
    <property type="match status" value="1"/>
</dbReference>
<dbReference type="OrthoDB" id="8526884at2"/>
<dbReference type="PANTHER" id="PTHR45138:SF24">
    <property type="entry name" value="DIGUANYLATE CYCLASE DGCC-RELATED"/>
    <property type="match status" value="1"/>
</dbReference>
<dbReference type="InterPro" id="IPR000160">
    <property type="entry name" value="GGDEF_dom"/>
</dbReference>
<dbReference type="Gene3D" id="3.30.70.270">
    <property type="match status" value="1"/>
</dbReference>
<dbReference type="RefSeq" id="WP_114569016.1">
    <property type="nucleotide sequence ID" value="NZ_CABMMS010000005.1"/>
</dbReference>
<dbReference type="GO" id="GO:0005886">
    <property type="term" value="C:plasma membrane"/>
    <property type="evidence" value="ECO:0007669"/>
    <property type="project" value="TreeGrafter"/>
</dbReference>
<comment type="caution">
    <text evidence="2">The sequence shown here is derived from an EMBL/GenBank/DDBJ whole genome shotgun (WGS) entry which is preliminary data.</text>
</comment>
<dbReference type="SUPFAM" id="SSF55073">
    <property type="entry name" value="Nucleotide cyclase"/>
    <property type="match status" value="1"/>
</dbReference>
<dbReference type="InterPro" id="IPR050469">
    <property type="entry name" value="Diguanylate_Cyclase"/>
</dbReference>
<dbReference type="GO" id="GO:1902201">
    <property type="term" value="P:negative regulation of bacterial-type flagellum-dependent cell motility"/>
    <property type="evidence" value="ECO:0007669"/>
    <property type="project" value="TreeGrafter"/>
</dbReference>
<dbReference type="PANTHER" id="PTHR45138">
    <property type="entry name" value="REGULATORY COMPONENTS OF SENSORY TRANSDUCTION SYSTEM"/>
    <property type="match status" value="1"/>
</dbReference>
<dbReference type="EMBL" id="PPTS01000005">
    <property type="protein sequence ID" value="RDB64901.1"/>
    <property type="molecule type" value="Genomic_DNA"/>
</dbReference>